<evidence type="ECO:0000313" key="1">
    <source>
        <dbReference type="EMBL" id="TFK70642.1"/>
    </source>
</evidence>
<dbReference type="Proteomes" id="UP000308600">
    <property type="component" value="Unassembled WGS sequence"/>
</dbReference>
<name>A0ACD3B082_9AGAR</name>
<evidence type="ECO:0000313" key="2">
    <source>
        <dbReference type="Proteomes" id="UP000308600"/>
    </source>
</evidence>
<protein>
    <submittedName>
        <fullName evidence="1">Uncharacterized protein</fullName>
    </submittedName>
</protein>
<proteinExistence type="predicted"/>
<gene>
    <name evidence="1" type="ORF">BDN72DRAFT_877697</name>
</gene>
<keyword evidence="2" id="KW-1185">Reference proteome</keyword>
<sequence length="154" mass="17211">MKGDGQTRTRSSTRHALVITTHPRVQGPYFDKIAGSIVEREGQSNIGIPFGDGRKKDHQLVKPRVVDVMEGGVHLRGKSKTIPENKGVRGSLSAILEQTAKANHRNVRDDRRRNRLSTWVLVELFPNKFGQKSVPAPVRKPHRTCRYGSPELAS</sequence>
<accession>A0ACD3B082</accession>
<organism evidence="1 2">
    <name type="scientific">Pluteus cervinus</name>
    <dbReference type="NCBI Taxonomy" id="181527"/>
    <lineage>
        <taxon>Eukaryota</taxon>
        <taxon>Fungi</taxon>
        <taxon>Dikarya</taxon>
        <taxon>Basidiomycota</taxon>
        <taxon>Agaricomycotina</taxon>
        <taxon>Agaricomycetes</taxon>
        <taxon>Agaricomycetidae</taxon>
        <taxon>Agaricales</taxon>
        <taxon>Pluteineae</taxon>
        <taxon>Pluteaceae</taxon>
        <taxon>Pluteus</taxon>
    </lineage>
</organism>
<dbReference type="EMBL" id="ML208310">
    <property type="protein sequence ID" value="TFK70642.1"/>
    <property type="molecule type" value="Genomic_DNA"/>
</dbReference>
<reference evidence="1 2" key="1">
    <citation type="journal article" date="2019" name="Nat. Ecol. Evol.">
        <title>Megaphylogeny resolves global patterns of mushroom evolution.</title>
        <authorList>
            <person name="Varga T."/>
            <person name="Krizsan K."/>
            <person name="Foldi C."/>
            <person name="Dima B."/>
            <person name="Sanchez-Garcia M."/>
            <person name="Sanchez-Ramirez S."/>
            <person name="Szollosi G.J."/>
            <person name="Szarkandi J.G."/>
            <person name="Papp V."/>
            <person name="Albert L."/>
            <person name="Andreopoulos W."/>
            <person name="Angelini C."/>
            <person name="Antonin V."/>
            <person name="Barry K.W."/>
            <person name="Bougher N.L."/>
            <person name="Buchanan P."/>
            <person name="Buyck B."/>
            <person name="Bense V."/>
            <person name="Catcheside P."/>
            <person name="Chovatia M."/>
            <person name="Cooper J."/>
            <person name="Damon W."/>
            <person name="Desjardin D."/>
            <person name="Finy P."/>
            <person name="Geml J."/>
            <person name="Haridas S."/>
            <person name="Hughes K."/>
            <person name="Justo A."/>
            <person name="Karasinski D."/>
            <person name="Kautmanova I."/>
            <person name="Kiss B."/>
            <person name="Kocsube S."/>
            <person name="Kotiranta H."/>
            <person name="LaButti K.M."/>
            <person name="Lechner B.E."/>
            <person name="Liimatainen K."/>
            <person name="Lipzen A."/>
            <person name="Lukacs Z."/>
            <person name="Mihaltcheva S."/>
            <person name="Morgado L.N."/>
            <person name="Niskanen T."/>
            <person name="Noordeloos M.E."/>
            <person name="Ohm R.A."/>
            <person name="Ortiz-Santana B."/>
            <person name="Ovrebo C."/>
            <person name="Racz N."/>
            <person name="Riley R."/>
            <person name="Savchenko A."/>
            <person name="Shiryaev A."/>
            <person name="Soop K."/>
            <person name="Spirin V."/>
            <person name="Szebenyi C."/>
            <person name="Tomsovsky M."/>
            <person name="Tulloss R.E."/>
            <person name="Uehling J."/>
            <person name="Grigoriev I.V."/>
            <person name="Vagvolgyi C."/>
            <person name="Papp T."/>
            <person name="Martin F.M."/>
            <person name="Miettinen O."/>
            <person name="Hibbett D.S."/>
            <person name="Nagy L.G."/>
        </authorList>
    </citation>
    <scope>NUCLEOTIDE SEQUENCE [LARGE SCALE GENOMIC DNA]</scope>
    <source>
        <strain evidence="1 2">NL-1719</strain>
    </source>
</reference>